<dbReference type="AlphaFoldDB" id="A0A5A7P909"/>
<accession>A0A5A7P909</accession>
<evidence type="ECO:0000313" key="2">
    <source>
        <dbReference type="Proteomes" id="UP000325081"/>
    </source>
</evidence>
<organism evidence="1 2">
    <name type="scientific">Striga asiatica</name>
    <name type="common">Asiatic witchweed</name>
    <name type="synonym">Buchnera asiatica</name>
    <dbReference type="NCBI Taxonomy" id="4170"/>
    <lineage>
        <taxon>Eukaryota</taxon>
        <taxon>Viridiplantae</taxon>
        <taxon>Streptophyta</taxon>
        <taxon>Embryophyta</taxon>
        <taxon>Tracheophyta</taxon>
        <taxon>Spermatophyta</taxon>
        <taxon>Magnoliopsida</taxon>
        <taxon>eudicotyledons</taxon>
        <taxon>Gunneridae</taxon>
        <taxon>Pentapetalae</taxon>
        <taxon>asterids</taxon>
        <taxon>lamiids</taxon>
        <taxon>Lamiales</taxon>
        <taxon>Orobanchaceae</taxon>
        <taxon>Buchnereae</taxon>
        <taxon>Striga</taxon>
    </lineage>
</organism>
<protein>
    <submittedName>
        <fullName evidence="1">FAD-binding Berberine family protein</fullName>
    </submittedName>
</protein>
<dbReference type="EMBL" id="BKCP01003335">
    <property type="protein sequence ID" value="GER29016.1"/>
    <property type="molecule type" value="Genomic_DNA"/>
</dbReference>
<name>A0A5A7P909_STRAF</name>
<dbReference type="Proteomes" id="UP000325081">
    <property type="component" value="Unassembled WGS sequence"/>
</dbReference>
<proteinExistence type="predicted"/>
<evidence type="ECO:0000313" key="1">
    <source>
        <dbReference type="EMBL" id="GER29016.1"/>
    </source>
</evidence>
<gene>
    <name evidence="1" type="ORF">STAS_04844</name>
</gene>
<keyword evidence="2" id="KW-1185">Reference proteome</keyword>
<dbReference type="OrthoDB" id="2010861at2759"/>
<comment type="caution">
    <text evidence="1">The sequence shown here is derived from an EMBL/GenBank/DDBJ whole genome shotgun (WGS) entry which is preliminary data.</text>
</comment>
<sequence>MDGRDFPDLAPIVVVRGKGDVRAVVREPLSAEGVGPAAEGLVLGLHDFLRELCGGNYDEGFWAQIHAQDGPMCGVLAAANWCMLPIRGRPGGPGGTGLFVGFLFAWRRLQTKEIHSIKRHQLWVRILWILMEGIGTKKIVLNAFSKD</sequence>
<reference evidence="2" key="1">
    <citation type="journal article" date="2019" name="Curr. Biol.">
        <title>Genome Sequence of Striga asiatica Provides Insight into the Evolution of Plant Parasitism.</title>
        <authorList>
            <person name="Yoshida S."/>
            <person name="Kim S."/>
            <person name="Wafula E.K."/>
            <person name="Tanskanen J."/>
            <person name="Kim Y.M."/>
            <person name="Honaas L."/>
            <person name="Yang Z."/>
            <person name="Spallek T."/>
            <person name="Conn C.E."/>
            <person name="Ichihashi Y."/>
            <person name="Cheong K."/>
            <person name="Cui S."/>
            <person name="Der J.P."/>
            <person name="Gundlach H."/>
            <person name="Jiao Y."/>
            <person name="Hori C."/>
            <person name="Ishida J.K."/>
            <person name="Kasahara H."/>
            <person name="Kiba T."/>
            <person name="Kim M.S."/>
            <person name="Koo N."/>
            <person name="Laohavisit A."/>
            <person name="Lee Y.H."/>
            <person name="Lumba S."/>
            <person name="McCourt P."/>
            <person name="Mortimer J.C."/>
            <person name="Mutuku J.M."/>
            <person name="Nomura T."/>
            <person name="Sasaki-Sekimoto Y."/>
            <person name="Seto Y."/>
            <person name="Wang Y."/>
            <person name="Wakatake T."/>
            <person name="Sakakibara H."/>
            <person name="Demura T."/>
            <person name="Yamaguchi S."/>
            <person name="Yoneyama K."/>
            <person name="Manabe R.I."/>
            <person name="Nelson D.C."/>
            <person name="Schulman A.H."/>
            <person name="Timko M.P."/>
            <person name="dePamphilis C.W."/>
            <person name="Choi D."/>
            <person name="Shirasu K."/>
        </authorList>
    </citation>
    <scope>NUCLEOTIDE SEQUENCE [LARGE SCALE GENOMIC DNA]</scope>
    <source>
        <strain evidence="2">cv. UVA1</strain>
    </source>
</reference>